<accession>A0A2T5GSN4</accession>
<dbReference type="AlphaFoldDB" id="A0A2T5GSN4"/>
<comment type="caution">
    <text evidence="2">The sequence shown here is derived from an EMBL/GenBank/DDBJ whole genome shotgun (WGS) entry which is preliminary data.</text>
</comment>
<proteinExistence type="predicted"/>
<dbReference type="Proteomes" id="UP000244189">
    <property type="component" value="Unassembled WGS sequence"/>
</dbReference>
<evidence type="ECO:0000313" key="2">
    <source>
        <dbReference type="EMBL" id="PTQ62323.1"/>
    </source>
</evidence>
<gene>
    <name evidence="2" type="ORF">C8J26_0602</name>
</gene>
<feature type="signal peptide" evidence="1">
    <location>
        <begin position="1"/>
        <end position="24"/>
    </location>
</feature>
<protein>
    <recommendedName>
        <fullName evidence="4">Type IV pilus biogenesis protein PilP</fullName>
    </recommendedName>
</protein>
<sequence length="179" mass="18992">MRLLKLIRFSVPVLLGTGLVFGGAANGQSGADSSKTLDTLANCQGIVADAARLACFDAAATQIASARKSGSLLALDRGKVIEHRRQRFGLADAAQSPLDGGEADRLTKVTEVRTTITSAKPSSYARFSLQLANNTVWETIEPLKVQPRPGTAIIVKQSGFGGFKATISGERPILVKRQR</sequence>
<organism evidence="2 3">
    <name type="scientific">Sphingomonas aurantiaca</name>
    <dbReference type="NCBI Taxonomy" id="185949"/>
    <lineage>
        <taxon>Bacteria</taxon>
        <taxon>Pseudomonadati</taxon>
        <taxon>Pseudomonadota</taxon>
        <taxon>Alphaproteobacteria</taxon>
        <taxon>Sphingomonadales</taxon>
        <taxon>Sphingomonadaceae</taxon>
        <taxon>Sphingomonas</taxon>
    </lineage>
</organism>
<evidence type="ECO:0008006" key="4">
    <source>
        <dbReference type="Google" id="ProtNLM"/>
    </source>
</evidence>
<reference evidence="2 3" key="1">
    <citation type="submission" date="2018-04" db="EMBL/GenBank/DDBJ databases">
        <title>Genomic Encyclopedia of Type Strains, Phase III (KMG-III): the genomes of soil and plant-associated and newly described type strains.</title>
        <authorList>
            <person name="Whitman W."/>
        </authorList>
    </citation>
    <scope>NUCLEOTIDE SEQUENCE [LARGE SCALE GENOMIC DNA]</scope>
    <source>
        <strain evidence="2 3">MA101b</strain>
    </source>
</reference>
<evidence type="ECO:0000256" key="1">
    <source>
        <dbReference type="SAM" id="SignalP"/>
    </source>
</evidence>
<feature type="chain" id="PRO_5015543024" description="Type IV pilus biogenesis protein PilP" evidence="1">
    <location>
        <begin position="25"/>
        <end position="179"/>
    </location>
</feature>
<evidence type="ECO:0000313" key="3">
    <source>
        <dbReference type="Proteomes" id="UP000244189"/>
    </source>
</evidence>
<name>A0A2T5GSN4_9SPHN</name>
<keyword evidence="3" id="KW-1185">Reference proteome</keyword>
<keyword evidence="1" id="KW-0732">Signal</keyword>
<dbReference type="EMBL" id="QAOG01000001">
    <property type="protein sequence ID" value="PTQ62323.1"/>
    <property type="molecule type" value="Genomic_DNA"/>
</dbReference>